<organism evidence="2 3">
    <name type="scientific">Caerostris extrusa</name>
    <name type="common">Bark spider</name>
    <name type="synonym">Caerostris bankana</name>
    <dbReference type="NCBI Taxonomy" id="172846"/>
    <lineage>
        <taxon>Eukaryota</taxon>
        <taxon>Metazoa</taxon>
        <taxon>Ecdysozoa</taxon>
        <taxon>Arthropoda</taxon>
        <taxon>Chelicerata</taxon>
        <taxon>Arachnida</taxon>
        <taxon>Araneae</taxon>
        <taxon>Araneomorphae</taxon>
        <taxon>Entelegynae</taxon>
        <taxon>Araneoidea</taxon>
        <taxon>Araneidae</taxon>
        <taxon>Caerostris</taxon>
    </lineage>
</organism>
<evidence type="ECO:0000313" key="3">
    <source>
        <dbReference type="Proteomes" id="UP001054945"/>
    </source>
</evidence>
<comment type="caution">
    <text evidence="2">The sequence shown here is derived from an EMBL/GenBank/DDBJ whole genome shotgun (WGS) entry which is preliminary data.</text>
</comment>
<gene>
    <name evidence="2" type="ORF">CEXT_388121</name>
</gene>
<feature type="region of interest" description="Disordered" evidence="1">
    <location>
        <begin position="76"/>
        <end position="106"/>
    </location>
</feature>
<reference evidence="2 3" key="1">
    <citation type="submission" date="2021-06" db="EMBL/GenBank/DDBJ databases">
        <title>Caerostris extrusa draft genome.</title>
        <authorList>
            <person name="Kono N."/>
            <person name="Arakawa K."/>
        </authorList>
    </citation>
    <scope>NUCLEOTIDE SEQUENCE [LARGE SCALE GENOMIC DNA]</scope>
</reference>
<dbReference type="EMBL" id="BPLR01021109">
    <property type="protein sequence ID" value="GIX85989.1"/>
    <property type="molecule type" value="Genomic_DNA"/>
</dbReference>
<proteinExistence type="predicted"/>
<evidence type="ECO:0000313" key="2">
    <source>
        <dbReference type="EMBL" id="GIX85989.1"/>
    </source>
</evidence>
<evidence type="ECO:0000256" key="1">
    <source>
        <dbReference type="SAM" id="MobiDB-lite"/>
    </source>
</evidence>
<protein>
    <submittedName>
        <fullName evidence="2">Uncharacterized protein</fullName>
    </submittedName>
</protein>
<dbReference type="Proteomes" id="UP001054945">
    <property type="component" value="Unassembled WGS sequence"/>
</dbReference>
<accession>A0AAV4NMG3</accession>
<name>A0AAV4NMG3_CAEEX</name>
<keyword evidence="3" id="KW-1185">Reference proteome</keyword>
<dbReference type="AlphaFoldDB" id="A0AAV4NMG3"/>
<feature type="compositionally biased region" description="Polar residues" evidence="1">
    <location>
        <begin position="76"/>
        <end position="90"/>
    </location>
</feature>
<sequence length="144" mass="16437">MRVCLSLLLFSTNTCYRILHISTSQSIKVIEELRKYHGTGNTDLGSLDLAKKFSKAVSLQRSRSLSSSFLRSQQIVANHQPSTENKNSGPPQEGGRRIPSPSRERLEWERRRNHPFDLVPLKKILRASAFFRLLACLDRSQDLT</sequence>